<sequence>MTSEDSEGTGEGEDRGGATDGDRAAGGEPGGASGSGADTGSGSGTGSGGEAGSGDATGSGTAAQGGGQEFPDRVYRSAGGMAGGIVLLAIGLWLATDAVIGGEGRTPWLALAAMLCVVPLVVAFTLRPAVFAGERRMRVRNPFRTIEVPWGAVESLRAGYSSEVLAGGAKYQLWSIPVSLRARKKATRHNERISSGRAPAAGPGGLFGGRGVPNMGPDASELQEKRAASDQSVDELRELAETHGRKDTAQGEVAVRWSFEVIAPAVAGAVLLAILLATG</sequence>
<keyword evidence="2" id="KW-0472">Membrane</keyword>
<dbReference type="AlphaFoldDB" id="A0A1H9V8U3"/>
<organism evidence="4 5">
    <name type="scientific">Streptomyces qinglanensis</name>
    <dbReference type="NCBI Taxonomy" id="943816"/>
    <lineage>
        <taxon>Bacteria</taxon>
        <taxon>Bacillati</taxon>
        <taxon>Actinomycetota</taxon>
        <taxon>Actinomycetes</taxon>
        <taxon>Kitasatosporales</taxon>
        <taxon>Streptomycetaceae</taxon>
        <taxon>Streptomyces</taxon>
    </lineage>
</organism>
<dbReference type="RefSeq" id="WP_075002059.1">
    <property type="nucleotide sequence ID" value="NZ_FOGO01000011.1"/>
</dbReference>
<keyword evidence="5" id="KW-1185">Reference proteome</keyword>
<feature type="domain" description="Low molecular weight protein antigen 6 PH" evidence="3">
    <location>
        <begin position="127"/>
        <end position="199"/>
    </location>
</feature>
<proteinExistence type="predicted"/>
<feature type="compositionally biased region" description="Acidic residues" evidence="1">
    <location>
        <begin position="1"/>
        <end position="11"/>
    </location>
</feature>
<dbReference type="STRING" id="943816.AN217_25610"/>
<evidence type="ECO:0000313" key="4">
    <source>
        <dbReference type="EMBL" id="SES18260.1"/>
    </source>
</evidence>
<feature type="transmembrane region" description="Helical" evidence="2">
    <location>
        <begin position="254"/>
        <end position="277"/>
    </location>
</feature>
<evidence type="ECO:0000313" key="5">
    <source>
        <dbReference type="Proteomes" id="UP000182841"/>
    </source>
</evidence>
<gene>
    <name evidence="4" type="ORF">SAMN05421870_11137</name>
</gene>
<feature type="transmembrane region" description="Helical" evidence="2">
    <location>
        <begin position="78"/>
        <end position="96"/>
    </location>
</feature>
<feature type="compositionally biased region" description="Basic and acidic residues" evidence="1">
    <location>
        <begin position="222"/>
        <end position="234"/>
    </location>
</feature>
<evidence type="ECO:0000259" key="3">
    <source>
        <dbReference type="Pfam" id="PF10756"/>
    </source>
</evidence>
<keyword evidence="2" id="KW-0812">Transmembrane</keyword>
<dbReference type="Pfam" id="PF10756">
    <property type="entry name" value="bPH_6"/>
    <property type="match status" value="1"/>
</dbReference>
<keyword evidence="2" id="KW-1133">Transmembrane helix</keyword>
<evidence type="ECO:0000256" key="2">
    <source>
        <dbReference type="SAM" id="Phobius"/>
    </source>
</evidence>
<dbReference type="OrthoDB" id="4337405at2"/>
<evidence type="ECO:0000256" key="1">
    <source>
        <dbReference type="SAM" id="MobiDB-lite"/>
    </source>
</evidence>
<feature type="compositionally biased region" description="Gly residues" evidence="1">
    <location>
        <begin position="27"/>
        <end position="68"/>
    </location>
</feature>
<feature type="compositionally biased region" description="Basic and acidic residues" evidence="1">
    <location>
        <begin position="12"/>
        <end position="25"/>
    </location>
</feature>
<feature type="region of interest" description="Disordered" evidence="1">
    <location>
        <begin position="188"/>
        <end position="234"/>
    </location>
</feature>
<dbReference type="EMBL" id="FOGO01000011">
    <property type="protein sequence ID" value="SES18260.1"/>
    <property type="molecule type" value="Genomic_DNA"/>
</dbReference>
<dbReference type="Proteomes" id="UP000182841">
    <property type="component" value="Unassembled WGS sequence"/>
</dbReference>
<name>A0A1H9V8U3_9ACTN</name>
<reference evidence="5" key="1">
    <citation type="submission" date="2016-10" db="EMBL/GenBank/DDBJ databases">
        <authorList>
            <person name="Varghese N."/>
            <person name="Submissions S."/>
        </authorList>
    </citation>
    <scope>NUCLEOTIDE SEQUENCE [LARGE SCALE GENOMIC DNA]</scope>
    <source>
        <strain evidence="5">CGMCC 4.6825</strain>
    </source>
</reference>
<accession>A0A1H9V8U3</accession>
<feature type="compositionally biased region" description="Gly residues" evidence="1">
    <location>
        <begin position="202"/>
        <end position="211"/>
    </location>
</feature>
<protein>
    <submittedName>
        <fullName evidence="4">PH domain-containing protein</fullName>
    </submittedName>
</protein>
<dbReference type="InterPro" id="IPR019692">
    <property type="entry name" value="CFP-6_PH"/>
</dbReference>
<feature type="transmembrane region" description="Helical" evidence="2">
    <location>
        <begin position="108"/>
        <end position="130"/>
    </location>
</feature>
<feature type="region of interest" description="Disordered" evidence="1">
    <location>
        <begin position="1"/>
        <end position="68"/>
    </location>
</feature>